<organism evidence="8 9">
    <name type="scientific">Pseudonocardia alni</name>
    <name type="common">Amycolata alni</name>
    <dbReference type="NCBI Taxonomy" id="33907"/>
    <lineage>
        <taxon>Bacteria</taxon>
        <taxon>Bacillati</taxon>
        <taxon>Actinomycetota</taxon>
        <taxon>Actinomycetes</taxon>
        <taxon>Pseudonocardiales</taxon>
        <taxon>Pseudonocardiaceae</taxon>
        <taxon>Pseudonocardia</taxon>
    </lineage>
</organism>
<feature type="active site" description="Proton donor/acceptor" evidence="6">
    <location>
        <position position="134"/>
    </location>
</feature>
<evidence type="ECO:0000256" key="1">
    <source>
        <dbReference type="ARBA" id="ARBA00004752"/>
    </source>
</evidence>
<keyword evidence="9" id="KW-1185">Reference proteome</keyword>
<keyword evidence="5 6" id="KW-0961">Cell wall biogenesis/degradation</keyword>
<evidence type="ECO:0000256" key="6">
    <source>
        <dbReference type="PROSITE-ProRule" id="PRU01373"/>
    </source>
</evidence>
<keyword evidence="2" id="KW-0808">Transferase</keyword>
<gene>
    <name evidence="8" type="ORF">HDA37_003330</name>
</gene>
<dbReference type="GO" id="GO:0018104">
    <property type="term" value="P:peptidoglycan-protein cross-linking"/>
    <property type="evidence" value="ECO:0007669"/>
    <property type="project" value="TreeGrafter"/>
</dbReference>
<evidence type="ECO:0000256" key="2">
    <source>
        <dbReference type="ARBA" id="ARBA00022679"/>
    </source>
</evidence>
<dbReference type="Pfam" id="PF03734">
    <property type="entry name" value="YkuD"/>
    <property type="match status" value="1"/>
</dbReference>
<dbReference type="SUPFAM" id="SSF141523">
    <property type="entry name" value="L,D-transpeptidase catalytic domain-like"/>
    <property type="match status" value="1"/>
</dbReference>
<reference evidence="8 9" key="1">
    <citation type="submission" date="2020-07" db="EMBL/GenBank/DDBJ databases">
        <title>Sequencing the genomes of 1000 actinobacteria strains.</title>
        <authorList>
            <person name="Klenk H.-P."/>
        </authorList>
    </citation>
    <scope>NUCLEOTIDE SEQUENCE [LARGE SCALE GENOMIC DNA]</scope>
    <source>
        <strain evidence="8 9">DSM 44749</strain>
    </source>
</reference>
<evidence type="ECO:0000256" key="4">
    <source>
        <dbReference type="ARBA" id="ARBA00022984"/>
    </source>
</evidence>
<protein>
    <recommendedName>
        <fullName evidence="7">L,D-TPase catalytic domain-containing protein</fullName>
    </recommendedName>
</protein>
<dbReference type="GO" id="GO:0071555">
    <property type="term" value="P:cell wall organization"/>
    <property type="evidence" value="ECO:0007669"/>
    <property type="project" value="UniProtKB-UniRule"/>
</dbReference>
<feature type="active site" description="Nucleophile" evidence="6">
    <location>
        <position position="145"/>
    </location>
</feature>
<dbReference type="AlphaFoldDB" id="A0A852W9Q9"/>
<evidence type="ECO:0000256" key="5">
    <source>
        <dbReference type="ARBA" id="ARBA00023316"/>
    </source>
</evidence>
<dbReference type="GO" id="GO:0005576">
    <property type="term" value="C:extracellular region"/>
    <property type="evidence" value="ECO:0007669"/>
    <property type="project" value="TreeGrafter"/>
</dbReference>
<proteinExistence type="predicted"/>
<dbReference type="CDD" id="cd16913">
    <property type="entry name" value="YkuD_like"/>
    <property type="match status" value="1"/>
</dbReference>
<dbReference type="GeneID" id="98053056"/>
<accession>A0A852W9Q9</accession>
<evidence type="ECO:0000259" key="7">
    <source>
        <dbReference type="PROSITE" id="PS52029"/>
    </source>
</evidence>
<name>A0A852W9Q9_PSEA5</name>
<dbReference type="GO" id="GO:0071972">
    <property type="term" value="F:peptidoglycan L,D-transpeptidase activity"/>
    <property type="evidence" value="ECO:0007669"/>
    <property type="project" value="TreeGrafter"/>
</dbReference>
<dbReference type="InterPro" id="IPR005490">
    <property type="entry name" value="LD_TPept_cat_dom"/>
</dbReference>
<dbReference type="PANTHER" id="PTHR30582:SF33">
    <property type="entry name" value="EXPORTED PROTEIN"/>
    <property type="match status" value="1"/>
</dbReference>
<dbReference type="GO" id="GO:0016740">
    <property type="term" value="F:transferase activity"/>
    <property type="evidence" value="ECO:0007669"/>
    <property type="project" value="UniProtKB-KW"/>
</dbReference>
<dbReference type="InterPro" id="IPR050979">
    <property type="entry name" value="LD-transpeptidase"/>
</dbReference>
<comment type="caution">
    <text evidence="8">The sequence shown here is derived from an EMBL/GenBank/DDBJ whole genome shotgun (WGS) entry which is preliminary data.</text>
</comment>
<sequence>MDTVRQRPRRLVALGLGLATIAGVAVAGTALAGSPAAEQARAQPLVPGTPCSITAKACVDLDSQKSWLIQDGKVVRGPIGISSGGNGQETPVGHSLRVYRKDATHKSEESRLPNGDPAPMPWSVFFNDGGIAFHSGDPNRSSAGCIHVPPDEAKAYFDYLQIGDQVQVVKASEETAARQGQ</sequence>
<dbReference type="EMBL" id="JACCCZ010000001">
    <property type="protein sequence ID" value="NYG03045.1"/>
    <property type="molecule type" value="Genomic_DNA"/>
</dbReference>
<dbReference type="PROSITE" id="PS52029">
    <property type="entry name" value="LD_TPASE"/>
    <property type="match status" value="1"/>
</dbReference>
<evidence type="ECO:0000313" key="9">
    <source>
        <dbReference type="Proteomes" id="UP000549695"/>
    </source>
</evidence>
<dbReference type="RefSeq" id="WP_073575985.1">
    <property type="nucleotide sequence ID" value="NZ_BAAAJZ010000003.1"/>
</dbReference>
<dbReference type="GO" id="GO:0008360">
    <property type="term" value="P:regulation of cell shape"/>
    <property type="evidence" value="ECO:0007669"/>
    <property type="project" value="UniProtKB-UniRule"/>
</dbReference>
<dbReference type="InterPro" id="IPR038063">
    <property type="entry name" value="Transpep_catalytic_dom"/>
</dbReference>
<keyword evidence="3 6" id="KW-0133">Cell shape</keyword>
<evidence type="ECO:0000256" key="3">
    <source>
        <dbReference type="ARBA" id="ARBA00022960"/>
    </source>
</evidence>
<dbReference type="Proteomes" id="UP000549695">
    <property type="component" value="Unassembled WGS sequence"/>
</dbReference>
<dbReference type="PANTHER" id="PTHR30582">
    <property type="entry name" value="L,D-TRANSPEPTIDASE"/>
    <property type="match status" value="1"/>
</dbReference>
<comment type="pathway">
    <text evidence="1 6">Cell wall biogenesis; peptidoglycan biosynthesis.</text>
</comment>
<evidence type="ECO:0000313" key="8">
    <source>
        <dbReference type="EMBL" id="NYG03045.1"/>
    </source>
</evidence>
<keyword evidence="4 6" id="KW-0573">Peptidoglycan synthesis</keyword>
<dbReference type="Gene3D" id="2.40.440.10">
    <property type="entry name" value="L,D-transpeptidase catalytic domain-like"/>
    <property type="match status" value="1"/>
</dbReference>
<dbReference type="UniPathway" id="UPA00219"/>
<feature type="domain" description="L,D-TPase catalytic" evidence="7">
    <location>
        <begin position="55"/>
        <end position="169"/>
    </location>
</feature>